<feature type="domain" description="Tyr recombinase" evidence="4">
    <location>
        <begin position="273"/>
        <end position="466"/>
    </location>
</feature>
<proteinExistence type="inferred from homology"/>
<comment type="caution">
    <text evidence="5">The sequence shown here is derived from an EMBL/GenBank/DDBJ whole genome shotgun (WGS) entry which is preliminary data.</text>
</comment>
<reference evidence="6" key="1">
    <citation type="submission" date="2023-07" db="EMBL/GenBank/DDBJ databases">
        <title>Dyadobacter sp. nov 'subterranea' isolated from contaminted grondwater.</title>
        <authorList>
            <person name="Szabo I."/>
            <person name="Al-Omari J."/>
            <person name="Szerdahelyi S.G."/>
            <person name="Rado J."/>
        </authorList>
    </citation>
    <scope>NUCLEOTIDE SEQUENCE [LARGE SCALE GENOMIC DNA]</scope>
    <source>
        <strain evidence="6">UP-52</strain>
    </source>
</reference>
<evidence type="ECO:0000313" key="6">
    <source>
        <dbReference type="Proteomes" id="UP000634134"/>
    </source>
</evidence>
<dbReference type="InterPro" id="IPR010998">
    <property type="entry name" value="Integrase_recombinase_N"/>
</dbReference>
<dbReference type="InterPro" id="IPR002104">
    <property type="entry name" value="Integrase_catalytic"/>
</dbReference>
<dbReference type="RefSeq" id="WP_194118892.1">
    <property type="nucleotide sequence ID" value="NZ_JACYGY010000001.1"/>
</dbReference>
<evidence type="ECO:0000259" key="4">
    <source>
        <dbReference type="PROSITE" id="PS51898"/>
    </source>
</evidence>
<dbReference type="PANTHER" id="PTHR30349">
    <property type="entry name" value="PHAGE INTEGRASE-RELATED"/>
    <property type="match status" value="1"/>
</dbReference>
<comment type="similarity">
    <text evidence="1">Belongs to the 'phage' integrase family.</text>
</comment>
<dbReference type="InterPro" id="IPR011010">
    <property type="entry name" value="DNA_brk_join_enz"/>
</dbReference>
<dbReference type="Gene3D" id="1.10.443.10">
    <property type="entry name" value="Intergrase catalytic core"/>
    <property type="match status" value="1"/>
</dbReference>
<evidence type="ECO:0000256" key="2">
    <source>
        <dbReference type="ARBA" id="ARBA00023125"/>
    </source>
</evidence>
<dbReference type="PANTHER" id="PTHR30349:SF64">
    <property type="entry name" value="PROPHAGE INTEGRASE INTD-RELATED"/>
    <property type="match status" value="1"/>
</dbReference>
<keyword evidence="3" id="KW-0233">DNA recombination</keyword>
<evidence type="ECO:0000256" key="3">
    <source>
        <dbReference type="ARBA" id="ARBA00023172"/>
    </source>
</evidence>
<dbReference type="InterPro" id="IPR013762">
    <property type="entry name" value="Integrase-like_cat_sf"/>
</dbReference>
<keyword evidence="2" id="KW-0238">DNA-binding</keyword>
<gene>
    <name evidence="5" type="ORF">IEE83_01595</name>
</gene>
<organism evidence="5 6">
    <name type="scientific">Dyadobacter subterraneus</name>
    <dbReference type="NCBI Taxonomy" id="2773304"/>
    <lineage>
        <taxon>Bacteria</taxon>
        <taxon>Pseudomonadati</taxon>
        <taxon>Bacteroidota</taxon>
        <taxon>Cytophagia</taxon>
        <taxon>Cytophagales</taxon>
        <taxon>Spirosomataceae</taxon>
        <taxon>Dyadobacter</taxon>
    </lineage>
</organism>
<dbReference type="InterPro" id="IPR050090">
    <property type="entry name" value="Tyrosine_recombinase_XerCD"/>
</dbReference>
<dbReference type="EMBL" id="JACYGY010000001">
    <property type="protein sequence ID" value="MBE9460564.1"/>
    <property type="molecule type" value="Genomic_DNA"/>
</dbReference>
<sequence>MGIVTINLFLDKRTSKEGEGIVKWLVSYDGKQRLFTTGIKVQEEDWAFLKKHKAGIPGQVKNDSRRKLWNMLYGSFYEEDYTGKEVEGFLARAKSIVNLLGDDFSFELFAYEVSMFGQETKPVADHKDKNNVIAALKLKAEQMTGQGRIGNATSYLSAAASLLRFLESFTSKQRHEYLNFIAPKGSSVAAENLVVKFEHLTSELLTMYEKWMLKNGKAPKGKKGKSSPASLTTVGIYGRHIRSVYNDAIENGIVKRDLYPFTKNRYTIPAGTNTKKALSKDEVLKIMAYQCMPGMEQRSRDLWVFSYLCNGMNINDICRLKWQDIESDKLTFVRQKTARSRKSNQIRIKVTLFPETVAIIERWAGDDRNAGSYVFPFLKDEITPLRERIIIAQVIKMTNQYMNGIAKKVEIEGNVNTYSARHSFATILLQSEAPLAFISQSLGHTSIATTENYLGSFDDEKTKKYLSALF</sequence>
<dbReference type="Pfam" id="PF00589">
    <property type="entry name" value="Phage_integrase"/>
    <property type="match status" value="1"/>
</dbReference>
<dbReference type="InterPro" id="IPR025269">
    <property type="entry name" value="SAM-like_dom"/>
</dbReference>
<dbReference type="CDD" id="cd01185">
    <property type="entry name" value="INTN1_C_like"/>
    <property type="match status" value="1"/>
</dbReference>
<dbReference type="Gene3D" id="1.10.150.130">
    <property type="match status" value="1"/>
</dbReference>
<evidence type="ECO:0000313" key="5">
    <source>
        <dbReference type="EMBL" id="MBE9460564.1"/>
    </source>
</evidence>
<evidence type="ECO:0000256" key="1">
    <source>
        <dbReference type="ARBA" id="ARBA00008857"/>
    </source>
</evidence>
<dbReference type="Pfam" id="PF13102">
    <property type="entry name" value="Phage_int_SAM_5"/>
    <property type="match status" value="1"/>
</dbReference>
<name>A0ABR9W8K6_9BACT</name>
<dbReference type="PROSITE" id="PS51898">
    <property type="entry name" value="TYR_RECOMBINASE"/>
    <property type="match status" value="1"/>
</dbReference>
<dbReference type="Proteomes" id="UP000634134">
    <property type="component" value="Unassembled WGS sequence"/>
</dbReference>
<dbReference type="SUPFAM" id="SSF56349">
    <property type="entry name" value="DNA breaking-rejoining enzymes"/>
    <property type="match status" value="1"/>
</dbReference>
<accession>A0ABR9W8K6</accession>
<keyword evidence="6" id="KW-1185">Reference proteome</keyword>
<protein>
    <submittedName>
        <fullName evidence="5">Site-specific integrase</fullName>
    </submittedName>
</protein>